<dbReference type="InterPro" id="IPR053147">
    <property type="entry name" value="Hsp_HslJ-like"/>
</dbReference>
<dbReference type="KEGG" id="cbae:COR50_15985"/>
<evidence type="ECO:0000256" key="1">
    <source>
        <dbReference type="SAM" id="SignalP"/>
    </source>
</evidence>
<evidence type="ECO:0000259" key="2">
    <source>
        <dbReference type="Pfam" id="PF03724"/>
    </source>
</evidence>
<organism evidence="3 4">
    <name type="scientific">Chitinophaga caeni</name>
    <dbReference type="NCBI Taxonomy" id="2029983"/>
    <lineage>
        <taxon>Bacteria</taxon>
        <taxon>Pseudomonadati</taxon>
        <taxon>Bacteroidota</taxon>
        <taxon>Chitinophagia</taxon>
        <taxon>Chitinophagales</taxon>
        <taxon>Chitinophagaceae</taxon>
        <taxon>Chitinophaga</taxon>
    </lineage>
</organism>
<dbReference type="Gene3D" id="2.40.128.270">
    <property type="match status" value="1"/>
</dbReference>
<dbReference type="InterPro" id="IPR005184">
    <property type="entry name" value="DUF306_Meta_HslJ"/>
</dbReference>
<dbReference type="AlphaFoldDB" id="A0A291QX75"/>
<keyword evidence="4" id="KW-1185">Reference proteome</keyword>
<feature type="chain" id="PRO_5013058838" description="DUF306 domain-containing protein" evidence="1">
    <location>
        <begin position="22"/>
        <end position="142"/>
    </location>
</feature>
<gene>
    <name evidence="3" type="ORF">COR50_15985</name>
</gene>
<protein>
    <recommendedName>
        <fullName evidence="2">DUF306 domain-containing protein</fullName>
    </recommendedName>
</protein>
<evidence type="ECO:0000313" key="3">
    <source>
        <dbReference type="EMBL" id="ATL48540.1"/>
    </source>
</evidence>
<proteinExistence type="predicted"/>
<dbReference type="PANTHER" id="PTHR35535:SF1">
    <property type="entry name" value="HEAT SHOCK PROTEIN HSLJ"/>
    <property type="match status" value="1"/>
</dbReference>
<feature type="domain" description="DUF306" evidence="2">
    <location>
        <begin position="31"/>
        <end position="139"/>
    </location>
</feature>
<evidence type="ECO:0000313" key="4">
    <source>
        <dbReference type="Proteomes" id="UP000220133"/>
    </source>
</evidence>
<name>A0A291QX75_9BACT</name>
<dbReference type="InterPro" id="IPR038670">
    <property type="entry name" value="HslJ-like_sf"/>
</dbReference>
<sequence>MKTLHYFFTGFLLIMIWSCSASKKQAGSMNASLYNNRWKIVAINGAEVDTAKIYRKDGLSFNKASSRFSGTVSCNSMTGKFEIGHNNTISFSQVAITKMMCMDMSVEDSFLEILDKVTNFELTGKELKFTDGTEELARFEPI</sequence>
<feature type="signal peptide" evidence="1">
    <location>
        <begin position="1"/>
        <end position="21"/>
    </location>
</feature>
<dbReference type="EMBL" id="CP023777">
    <property type="protein sequence ID" value="ATL48540.1"/>
    <property type="molecule type" value="Genomic_DNA"/>
</dbReference>
<dbReference type="RefSeq" id="WP_098194913.1">
    <property type="nucleotide sequence ID" value="NZ_CP023777.1"/>
</dbReference>
<dbReference type="Pfam" id="PF03724">
    <property type="entry name" value="META"/>
    <property type="match status" value="1"/>
</dbReference>
<keyword evidence="1" id="KW-0732">Signal</keyword>
<accession>A0A291QX75</accession>
<dbReference type="Proteomes" id="UP000220133">
    <property type="component" value="Chromosome"/>
</dbReference>
<reference evidence="3 4" key="1">
    <citation type="submission" date="2017-10" db="EMBL/GenBank/DDBJ databases">
        <title>Paenichitinophaga pekingensis gen. nov., sp. nov., isolated from activated sludge.</title>
        <authorList>
            <person name="Jin D."/>
            <person name="Kong X."/>
            <person name="Deng Y."/>
            <person name="Bai Z."/>
        </authorList>
    </citation>
    <scope>NUCLEOTIDE SEQUENCE [LARGE SCALE GENOMIC DNA]</scope>
    <source>
        <strain evidence="3 4">13</strain>
    </source>
</reference>
<dbReference type="PANTHER" id="PTHR35535">
    <property type="entry name" value="HEAT SHOCK PROTEIN HSLJ"/>
    <property type="match status" value="1"/>
</dbReference>
<dbReference type="OrthoDB" id="5348860at2"/>